<dbReference type="InParanoid" id="G3HVA2"/>
<accession>G3HVA2</accession>
<protein>
    <submittedName>
        <fullName evidence="1">Uncharacterized protein</fullName>
    </submittedName>
</protein>
<dbReference type="AlphaFoldDB" id="G3HVA2"/>
<gene>
    <name evidence="1" type="ORF">I79_014882</name>
</gene>
<organism evidence="1 2">
    <name type="scientific">Cricetulus griseus</name>
    <name type="common">Chinese hamster</name>
    <name type="synonym">Cricetulus barabensis griseus</name>
    <dbReference type="NCBI Taxonomy" id="10029"/>
    <lineage>
        <taxon>Eukaryota</taxon>
        <taxon>Metazoa</taxon>
        <taxon>Chordata</taxon>
        <taxon>Craniata</taxon>
        <taxon>Vertebrata</taxon>
        <taxon>Euteleostomi</taxon>
        <taxon>Mammalia</taxon>
        <taxon>Eutheria</taxon>
        <taxon>Euarchontoglires</taxon>
        <taxon>Glires</taxon>
        <taxon>Rodentia</taxon>
        <taxon>Myomorpha</taxon>
        <taxon>Muroidea</taxon>
        <taxon>Cricetidae</taxon>
        <taxon>Cricetinae</taxon>
        <taxon>Cricetulus</taxon>
    </lineage>
</organism>
<sequence length="74" mass="8197">MAHNKPTCEKQGSELFNSLEKGMKNKNHLTQTLNKSSMYGPVLSLKSKGDTSIKTVSPKCNIQRTERGCRLSVS</sequence>
<dbReference type="EMBL" id="JH000766">
    <property type="protein sequence ID" value="EGV97854.1"/>
    <property type="molecule type" value="Genomic_DNA"/>
</dbReference>
<reference evidence="2" key="1">
    <citation type="journal article" date="2011" name="Nat. Biotechnol.">
        <title>The genomic sequence of the Chinese hamster ovary (CHO)-K1 cell line.</title>
        <authorList>
            <person name="Xu X."/>
            <person name="Nagarajan H."/>
            <person name="Lewis N.E."/>
            <person name="Pan S."/>
            <person name="Cai Z."/>
            <person name="Liu X."/>
            <person name="Chen W."/>
            <person name="Xie M."/>
            <person name="Wang W."/>
            <person name="Hammond S."/>
            <person name="Andersen M.R."/>
            <person name="Neff N."/>
            <person name="Passarelli B."/>
            <person name="Koh W."/>
            <person name="Fan H.C."/>
            <person name="Wang J."/>
            <person name="Gui Y."/>
            <person name="Lee K.H."/>
            <person name="Betenbaugh M.J."/>
            <person name="Quake S.R."/>
            <person name="Famili I."/>
            <person name="Palsson B.O."/>
            <person name="Wang J."/>
        </authorList>
    </citation>
    <scope>NUCLEOTIDE SEQUENCE [LARGE SCALE GENOMIC DNA]</scope>
    <source>
        <strain evidence="2">CHO K1 cell line</strain>
    </source>
</reference>
<proteinExistence type="predicted"/>
<name>G3HVA2_CRIGR</name>
<evidence type="ECO:0000313" key="1">
    <source>
        <dbReference type="EMBL" id="EGV97854.1"/>
    </source>
</evidence>
<evidence type="ECO:0000313" key="2">
    <source>
        <dbReference type="Proteomes" id="UP000001075"/>
    </source>
</evidence>
<dbReference type="Proteomes" id="UP000001075">
    <property type="component" value="Unassembled WGS sequence"/>
</dbReference>